<dbReference type="EMBL" id="RFFL01000009">
    <property type="protein sequence ID" value="RMI00481.1"/>
    <property type="molecule type" value="Genomic_DNA"/>
</dbReference>
<evidence type="ECO:0000313" key="1">
    <source>
        <dbReference type="EMBL" id="RMI00481.1"/>
    </source>
</evidence>
<accession>A0ABX9V3V5</accession>
<protein>
    <submittedName>
        <fullName evidence="1">Uncharacterized protein</fullName>
    </submittedName>
</protein>
<proteinExistence type="predicted"/>
<dbReference type="GeneID" id="84610006"/>
<evidence type="ECO:0000313" key="2">
    <source>
        <dbReference type="Proteomes" id="UP000269134"/>
    </source>
</evidence>
<name>A0ABX9V3V5_9GAMM</name>
<organism evidence="1 2">
    <name type="scientific">Stutzerimonas nitrititolerans</name>
    <dbReference type="NCBI Taxonomy" id="2482751"/>
    <lineage>
        <taxon>Bacteria</taxon>
        <taxon>Pseudomonadati</taxon>
        <taxon>Pseudomonadota</taxon>
        <taxon>Gammaproteobacteria</taxon>
        <taxon>Pseudomonadales</taxon>
        <taxon>Pseudomonadaceae</taxon>
        <taxon>Stutzerimonas</taxon>
    </lineage>
</organism>
<comment type="caution">
    <text evidence="1">The sequence shown here is derived from an EMBL/GenBank/DDBJ whole genome shotgun (WGS) entry which is preliminary data.</text>
</comment>
<keyword evidence="2" id="KW-1185">Reference proteome</keyword>
<dbReference type="Proteomes" id="UP000269134">
    <property type="component" value="Unassembled WGS sequence"/>
</dbReference>
<dbReference type="RefSeq" id="WP_122077772.1">
    <property type="nucleotide sequence ID" value="NZ_RFFL01000009.1"/>
</dbReference>
<gene>
    <name evidence="1" type="ORF">EA795_13255</name>
</gene>
<reference evidence="1 2" key="1">
    <citation type="submission" date="2018-10" db="EMBL/GenBank/DDBJ databases">
        <title>Pseudomonas sp. GL14 genome.</title>
        <authorList>
            <person name="Peng J."/>
            <person name="Liu Z.-P."/>
        </authorList>
    </citation>
    <scope>NUCLEOTIDE SEQUENCE [LARGE SCALE GENOMIC DNA]</scope>
    <source>
        <strain evidence="1 2">GL14</strain>
    </source>
</reference>
<sequence length="150" mass="16723">MSEIQPKRPTVTKEMILAAAEVVAAKIDADAATIAEHYRHGMDGYELAKELDKWAYWDTSRDDMEALDEVDWLVDAALREAEKEWVAVNDIQPPFPVGARVQCNVRNEIGTITGLSEHSAATYQVKPEGQDDSATGTRRWLCKFEQVSAA</sequence>